<dbReference type="GeneID" id="109481663"/>
<feature type="compositionally biased region" description="Low complexity" evidence="1">
    <location>
        <begin position="162"/>
        <end position="172"/>
    </location>
</feature>
<feature type="compositionally biased region" description="Polar residues" evidence="1">
    <location>
        <begin position="460"/>
        <end position="471"/>
    </location>
</feature>
<feature type="region of interest" description="Disordered" evidence="1">
    <location>
        <begin position="273"/>
        <end position="368"/>
    </location>
</feature>
<feature type="compositionally biased region" description="Basic residues" evidence="1">
    <location>
        <begin position="232"/>
        <end position="247"/>
    </location>
</feature>
<feature type="compositionally biased region" description="Polar residues" evidence="1">
    <location>
        <begin position="859"/>
        <end position="886"/>
    </location>
</feature>
<feature type="compositionally biased region" description="Basic and acidic residues" evidence="1">
    <location>
        <begin position="293"/>
        <end position="305"/>
    </location>
</feature>
<proteinExistence type="predicted"/>
<feature type="compositionally biased region" description="Polar residues" evidence="1">
    <location>
        <begin position="416"/>
        <end position="436"/>
    </location>
</feature>
<feature type="compositionally biased region" description="Polar residues" evidence="1">
    <location>
        <begin position="786"/>
        <end position="823"/>
    </location>
</feature>
<feature type="compositionally biased region" description="Basic residues" evidence="1">
    <location>
        <begin position="399"/>
        <end position="410"/>
    </location>
</feature>
<keyword evidence="2" id="KW-1185">Reference proteome</keyword>
<feature type="compositionally biased region" description="Low complexity" evidence="1">
    <location>
        <begin position="582"/>
        <end position="603"/>
    </location>
</feature>
<evidence type="ECO:0000313" key="3">
    <source>
        <dbReference type="RefSeq" id="XP_019639800.1"/>
    </source>
</evidence>
<protein>
    <submittedName>
        <fullName evidence="3">Serine/arginine repetitive matrix protein 2-like</fullName>
    </submittedName>
</protein>
<feature type="compositionally biased region" description="Acidic residues" evidence="1">
    <location>
        <begin position="905"/>
        <end position="917"/>
    </location>
</feature>
<feature type="compositionally biased region" description="Basic and acidic residues" evidence="1">
    <location>
        <begin position="449"/>
        <end position="458"/>
    </location>
</feature>
<accession>A0A6P4ZEY6</accession>
<feature type="compositionally biased region" description="Polar residues" evidence="1">
    <location>
        <begin position="920"/>
        <end position="930"/>
    </location>
</feature>
<feature type="compositionally biased region" description="Basic and acidic residues" evidence="1">
    <location>
        <begin position="188"/>
        <end position="218"/>
    </location>
</feature>
<feature type="compositionally biased region" description="Basic and acidic residues" evidence="1">
    <location>
        <begin position="313"/>
        <end position="336"/>
    </location>
</feature>
<feature type="compositionally biased region" description="Basic and acidic residues" evidence="1">
    <location>
        <begin position="646"/>
        <end position="697"/>
    </location>
</feature>
<feature type="compositionally biased region" description="Basic and acidic residues" evidence="1">
    <location>
        <begin position="615"/>
        <end position="635"/>
    </location>
</feature>
<dbReference type="OrthoDB" id="6161991at2759"/>
<dbReference type="AlphaFoldDB" id="A0A6P4ZEY6"/>
<dbReference type="Proteomes" id="UP000515135">
    <property type="component" value="Unplaced"/>
</dbReference>
<feature type="region of interest" description="Disordered" evidence="1">
    <location>
        <begin position="905"/>
        <end position="937"/>
    </location>
</feature>
<feature type="region of interest" description="Disordered" evidence="1">
    <location>
        <begin position="17"/>
        <end position="75"/>
    </location>
</feature>
<feature type="compositionally biased region" description="Low complexity" evidence="1">
    <location>
        <begin position="543"/>
        <end position="554"/>
    </location>
</feature>
<feature type="region of interest" description="Disordered" evidence="1">
    <location>
        <begin position="135"/>
        <end position="255"/>
    </location>
</feature>
<dbReference type="KEGG" id="bbel:109481663"/>
<evidence type="ECO:0000256" key="1">
    <source>
        <dbReference type="SAM" id="MobiDB-lite"/>
    </source>
</evidence>
<gene>
    <name evidence="3" type="primary">LOC109481663</name>
</gene>
<name>A0A6P4ZEY6_BRABE</name>
<feature type="compositionally biased region" description="Polar residues" evidence="1">
    <location>
        <begin position="489"/>
        <end position="511"/>
    </location>
</feature>
<dbReference type="RefSeq" id="XP_019639800.1">
    <property type="nucleotide sequence ID" value="XM_019784241.1"/>
</dbReference>
<feature type="compositionally biased region" description="Low complexity" evidence="1">
    <location>
        <begin position="716"/>
        <end position="736"/>
    </location>
</feature>
<feature type="compositionally biased region" description="Polar residues" evidence="1">
    <location>
        <begin position="699"/>
        <end position="715"/>
    </location>
</feature>
<evidence type="ECO:0000313" key="2">
    <source>
        <dbReference type="Proteomes" id="UP000515135"/>
    </source>
</evidence>
<feature type="region of interest" description="Disordered" evidence="1">
    <location>
        <begin position="399"/>
        <end position="886"/>
    </location>
</feature>
<reference evidence="3" key="1">
    <citation type="submission" date="2025-08" db="UniProtKB">
        <authorList>
            <consortium name="RefSeq"/>
        </authorList>
    </citation>
    <scope>IDENTIFICATION</scope>
    <source>
        <tissue evidence="3">Gonad</tissue>
    </source>
</reference>
<organism evidence="2 3">
    <name type="scientific">Branchiostoma belcheri</name>
    <name type="common">Amphioxus</name>
    <dbReference type="NCBI Taxonomy" id="7741"/>
    <lineage>
        <taxon>Eukaryota</taxon>
        <taxon>Metazoa</taxon>
        <taxon>Chordata</taxon>
        <taxon>Cephalochordata</taxon>
        <taxon>Leptocardii</taxon>
        <taxon>Amphioxiformes</taxon>
        <taxon>Branchiostomatidae</taxon>
        <taxon>Branchiostoma</taxon>
    </lineage>
</organism>
<feature type="compositionally biased region" description="Polar residues" evidence="1">
    <location>
        <begin position="30"/>
        <end position="42"/>
    </location>
</feature>
<sequence>MPRCRSRRDMTLLQAILDTEGFGEGEHPGSDSTLNTTSSADSNPRRDPRAHQRNPRQASNPRTHPFNPRSDPRVDPLDQALQQKQRELQLLLWQQHVERQVLMQRQMLQQEVVMQTSAYTHRRGGFKEQNREVKGHLHGDRQAADGPSDASDSESGSETARSCSSYSDSFSSCDDESTGSRKSSQKSGSEEGMTKRVTFAEKERREEKKDGMEDRPEKTPAGQKGVKETAGKRKKPRQQCVGRKRTSTHPPFTVTSLSSRYLSLVSSLLQLQLNPQYPGKERARALSSPGKNISEEMLRKRAREEKKKRRTEKRQEEEAASPREKQPFQPSDHDLKNSPNPQVQEWLQRKQAARQQQRREDRAKRRLKFQMKLEERDLRIARMLESDEKVDQWMREKRKLLRRKPQKPRKAVVQPSVVQQAETEVTTPLGNSNQGQPDLPTLEKQAAQLEEKLLKDLGTETGQGDASTGSANGKGQGNTGLTNGKRDAISTNGKGDAISTNGKVGNSTTSPADGKVAGMDDFARRTVPAGRARTENGAQPAGRVPVRPTTAPPRIGSPTKRRGKSLQPASARSRGSKPSPESPGTTPRSSVSPRSTVSASGSPRDPMRNLSYDEWLLHKRQEDRQRRRQVKKQEADPELQSIIPELARRRVDRATAGKQKLDTGLKQRKQDSSREKPADDQENKPRFVWRLRDDPTLERPSTTQPGSRSPTTTRAGSRSPSPGKKSPVRPSSPGKKSPARPSSPLKEPAFYRRQRFSREKMQLYSQRPEPQGSDCPDITTHDNDQSRGSIHTADQSQDSLYTADQSKASLHTADQSQGSLHTADQSEKGTTEAVVDQSEKGTTEVEVIDQPDEKKVDQSESATVKADSQSLSKTGSNQSAPACKTAGQSVNRLFAALGISDEIEENIESESESEDEERLSPSQTFITTVGDTGEGRG</sequence>